<accession>A0ABS8PPZ3</accession>
<dbReference type="Proteomes" id="UP001199816">
    <property type="component" value="Unassembled WGS sequence"/>
</dbReference>
<protein>
    <submittedName>
        <fullName evidence="3">Cytochrome d ubiquinol oxidase subunit II</fullName>
    </submittedName>
</protein>
<feature type="transmembrane region" description="Helical" evidence="2">
    <location>
        <begin position="47"/>
        <end position="66"/>
    </location>
</feature>
<evidence type="ECO:0000256" key="2">
    <source>
        <dbReference type="SAM" id="Phobius"/>
    </source>
</evidence>
<feature type="transmembrane region" description="Helical" evidence="2">
    <location>
        <begin position="116"/>
        <end position="134"/>
    </location>
</feature>
<organism evidence="3 4">
    <name type="scientific">Niabella pedocola</name>
    <dbReference type="NCBI Taxonomy" id="1752077"/>
    <lineage>
        <taxon>Bacteria</taxon>
        <taxon>Pseudomonadati</taxon>
        <taxon>Bacteroidota</taxon>
        <taxon>Chitinophagia</taxon>
        <taxon>Chitinophagales</taxon>
        <taxon>Chitinophagaceae</taxon>
        <taxon>Niabella</taxon>
    </lineage>
</organism>
<keyword evidence="4" id="KW-1185">Reference proteome</keyword>
<keyword evidence="2" id="KW-0472">Membrane</keyword>
<evidence type="ECO:0000256" key="1">
    <source>
        <dbReference type="SAM" id="MobiDB-lite"/>
    </source>
</evidence>
<keyword evidence="2" id="KW-1133">Transmembrane helix</keyword>
<sequence length="167" mass="18675">MKRNYYILSACFLLTALLSGILTSGISLVGRVGVNTFYRNYRFFKIWWQAALVCFLLLALVALLLYSIDKKFNGSKRLIFLTGFLFVFLGGLYISYADFRNSLSHRWLGERFHLGIYLYWLGSCITDLFFLLTPRTVPGAITSKSGAPAGTSAVSTDPDATAPRTSI</sequence>
<gene>
    <name evidence="3" type="ORF">LQ567_10290</name>
</gene>
<feature type="transmembrane region" description="Helical" evidence="2">
    <location>
        <begin position="78"/>
        <end position="96"/>
    </location>
</feature>
<evidence type="ECO:0000313" key="4">
    <source>
        <dbReference type="Proteomes" id="UP001199816"/>
    </source>
</evidence>
<evidence type="ECO:0000313" key="3">
    <source>
        <dbReference type="EMBL" id="MCD2423153.1"/>
    </source>
</evidence>
<comment type="caution">
    <text evidence="3">The sequence shown here is derived from an EMBL/GenBank/DDBJ whole genome shotgun (WGS) entry which is preliminary data.</text>
</comment>
<keyword evidence="2" id="KW-0812">Transmembrane</keyword>
<proteinExistence type="predicted"/>
<name>A0ABS8PPZ3_9BACT</name>
<dbReference type="EMBL" id="JAJNEC010000005">
    <property type="protein sequence ID" value="MCD2423153.1"/>
    <property type="molecule type" value="Genomic_DNA"/>
</dbReference>
<reference evidence="3 4" key="1">
    <citation type="submission" date="2021-11" db="EMBL/GenBank/DDBJ databases">
        <title>Genomic of Niabella pedocola.</title>
        <authorList>
            <person name="Wu T."/>
        </authorList>
    </citation>
    <scope>NUCLEOTIDE SEQUENCE [LARGE SCALE GENOMIC DNA]</scope>
    <source>
        <strain evidence="3 4">JCM 31011</strain>
    </source>
</reference>
<feature type="region of interest" description="Disordered" evidence="1">
    <location>
        <begin position="143"/>
        <end position="167"/>
    </location>
</feature>
<dbReference type="RefSeq" id="WP_231004420.1">
    <property type="nucleotide sequence ID" value="NZ_JAJNEC010000005.1"/>
</dbReference>